<dbReference type="EMBL" id="LUCM01005741">
    <property type="protein sequence ID" value="KAA0192354.1"/>
    <property type="molecule type" value="Genomic_DNA"/>
</dbReference>
<dbReference type="Proteomes" id="UP000728185">
    <property type="component" value="Unassembled WGS sequence"/>
</dbReference>
<dbReference type="InterPro" id="IPR052489">
    <property type="entry name" value="LRWD1"/>
</dbReference>
<dbReference type="GO" id="GO:0016787">
    <property type="term" value="F:hydrolase activity"/>
    <property type="evidence" value="ECO:0007669"/>
    <property type="project" value="UniProtKB-KW"/>
</dbReference>
<dbReference type="GO" id="GO:0005524">
    <property type="term" value="F:ATP binding"/>
    <property type="evidence" value="ECO:0007669"/>
    <property type="project" value="UniProtKB-KW"/>
</dbReference>
<dbReference type="Gene3D" id="1.20.120.2010">
    <property type="entry name" value="NAB conserved domain 2"/>
    <property type="match status" value="2"/>
</dbReference>
<evidence type="ECO:0000256" key="12">
    <source>
        <dbReference type="SAM" id="MobiDB-lite"/>
    </source>
</evidence>
<dbReference type="GO" id="GO:0005815">
    <property type="term" value="C:microtubule organizing center"/>
    <property type="evidence" value="ECO:0007669"/>
    <property type="project" value="UniProtKB-SubCell"/>
</dbReference>
<dbReference type="SUPFAM" id="SSF50978">
    <property type="entry name" value="WD40 repeat-like"/>
    <property type="match status" value="1"/>
</dbReference>
<dbReference type="PROSITE" id="PS50082">
    <property type="entry name" value="WD_REPEATS_2"/>
    <property type="match status" value="1"/>
</dbReference>
<dbReference type="SMART" id="SM00487">
    <property type="entry name" value="DEXDc"/>
    <property type="match status" value="1"/>
</dbReference>
<feature type="compositionally biased region" description="Acidic residues" evidence="12">
    <location>
        <begin position="715"/>
        <end position="729"/>
    </location>
</feature>
<evidence type="ECO:0000256" key="2">
    <source>
        <dbReference type="ARBA" id="ARBA00004286"/>
    </source>
</evidence>
<keyword evidence="5" id="KW-0433">Leucine-rich repeat</keyword>
<reference evidence="15" key="1">
    <citation type="submission" date="2019-05" db="EMBL/GenBank/DDBJ databases">
        <title>Annotation for the trematode Fasciolopsis buski.</title>
        <authorList>
            <person name="Choi Y.-J."/>
        </authorList>
    </citation>
    <scope>NUCLEOTIDE SEQUENCE</scope>
    <source>
        <strain evidence="15">HT</strain>
        <tissue evidence="15">Whole worm</tissue>
    </source>
</reference>
<dbReference type="GO" id="GO:0003676">
    <property type="term" value="F:nucleic acid binding"/>
    <property type="evidence" value="ECO:0007669"/>
    <property type="project" value="InterPro"/>
</dbReference>
<sequence>MDPDSMSSLTRNNEIDNLIVAAAAASGDEELEGSPLNLFTESSVLGDTTTEQTSVEASDSQKIGFWRPVVLQPDHIQSIRDAARAVCDSRSEKPFEPEPYSRKQGSELAYQEMAELMTFSGESDDPERVELMRKHSMVFRPSGPNSRSLTLYESEADDLSCNEPQPATPTVQPAHAAPASASMLLHKSRFVLVISVTLSFIISSQSKRDAVTRTSRLDEEMDTIREISAICGRMSDGPRSLGANLTPYEMALNEAAAWLVRLQPALLTHSRQLAELARRIIAATGLQFRHMGGPSQSAGSHGYGQSYSSEKWSHRVPASKHASGHGSDVVQIRLQGDTYASDPVNFGSEIFGSVVMQNGTPYYMDATGGAAAAGLLGSMGGVCAFDDEVASSGLDSSELVQLLGGSQAIAQLSDVQLEELGRAQFTVVDPRADSEMANCPLSLSVEEDDRPLDEAEILRVSRAPCLKRVRVLSLPACGYTSINAVHLARCVNLRLLDLSENALRVFPRRLHLPRLKRLSLTGNRFIHLPLVEQFPELTRLTVDEKIKQMLNPQMLAYFCPKLKIINGQCFDEMRTDFTMRIIQEARAIVEPHIRSKWEAEFADHYHSVRNREERMQLIEHMVQHLRERNLLMDEALTKYRDLLFFQFVQQYLQSKLYDTAERELLADVNMEGKCSQPGLPDYTPEDLLADSAGGDFETAKSEPASRASLKTTVDLEPEDTADEDDEAEKEAENRAATERALFEATDELLGVNLPEPLSLVQAAAAAGQVQTTLVMDSMGRLHQQQQIVVAPTAAAGYHQLANTAMTGANQFHLARSLRQGRSIVMTIVRPRGVSGRPVAEFLPGELRNKDYVKGYMASEIYKKAVKDTLGQKSTPKKKPGVARPKRSDTSGWPSPPGSGLVPLGEVNTDLSGSGKKSINAAGSGRGSAAGGRHTKVDYELDEDQHGLSGSTTVPPRPKKRKAMGAHRSLRDLCSESAFGMDAYGVVGSSGVGGGPRSDATPIDYDPLHFIRCHAKDNDAGDSETKVWRCLFEPNPLRPDETTHVVATCGGECVCLINCETGKVMKRFKHMEEEFYTIAWTTVEVEAGKCTNILAAAGRMREIRLLHPEQLVCYAEMKGHTEDITAMIFHQTQSTILFSGDSKASVIVWDIGVPSVPDYKTRYQLLMRLRCPRLDVNPVLNLVFLPHYAYLIAGCEDGLFAWKVTDLRLEKREREPDMELKLDVDHEVCIDALAQLSDNALVIKVVESGEIMVFDFASVLERRKGLQRLVPIEMRGHLLWQKTDEIYINVSVRQNLGAVLCGDNEGSIWIYDLDPYLDDLHASSRKKFHVKPIKILEWPECSVQGNRDEDQQLKESITSGFRNPVVNSVEMSSDGYYLAAVTDNNLVCIWRYAPPPQQQQQQSQPQQAYHTQSAQSVLGPICQQAPTTTVRLLAPSSSSGSVTATGSTTLTTVASDNLTMDSFDQSNQMFALKPDSTSYFDGEIANEAMDIAPLAHNLDDEKKRTVDIQPVSHEVDSAILKSADRLPESIRFSDLQVSPPILRGLTEAGFSRPSPVQIKAIPFGRMGMDLIVQAKSGTGKTVVFAVVLLEAVDTQRPALQALVLAPTREIALQSQNVLERLGAHLPGLKCRLFVGGLPLADNLKHLQECHIAVGTPGRVRYLIETGYMSTEHIRHLVLDEADLLLAGGAEANVTGGSANNAFPADINYIWWSLSPEKQMIALSATYTDYLVEEHLQRYMNNPVLVRLAAHDPALLGRL</sequence>
<dbReference type="Gene3D" id="2.130.10.10">
    <property type="entry name" value="YVTN repeat-like/Quinoprotein amine dehydrogenase"/>
    <property type="match status" value="1"/>
</dbReference>
<dbReference type="InterPro" id="IPR015943">
    <property type="entry name" value="WD40/YVTN_repeat-like_dom_sf"/>
</dbReference>
<dbReference type="GO" id="GO:0045892">
    <property type="term" value="P:negative regulation of DNA-templated transcription"/>
    <property type="evidence" value="ECO:0007669"/>
    <property type="project" value="InterPro"/>
</dbReference>
<dbReference type="Gene3D" id="3.80.10.10">
    <property type="entry name" value="Ribonuclease Inhibitor"/>
    <property type="match status" value="1"/>
</dbReference>
<feature type="compositionally biased region" description="Low complexity" evidence="12">
    <location>
        <begin position="889"/>
        <end position="904"/>
    </location>
</feature>
<dbReference type="GO" id="GO:0003724">
    <property type="term" value="F:RNA helicase activity"/>
    <property type="evidence" value="ECO:0007669"/>
    <property type="project" value="UniProtKB-EC"/>
</dbReference>
<dbReference type="Pfam" id="PF04905">
    <property type="entry name" value="NCD2"/>
    <property type="match status" value="1"/>
</dbReference>
<dbReference type="PROSITE" id="PS51195">
    <property type="entry name" value="Q_MOTIF"/>
    <property type="match status" value="1"/>
</dbReference>
<dbReference type="InterPro" id="IPR038398">
    <property type="entry name" value="NCD2_sf"/>
</dbReference>
<feature type="region of interest" description="Disordered" evidence="12">
    <location>
        <begin position="868"/>
        <end position="965"/>
    </location>
</feature>
<evidence type="ECO:0000256" key="10">
    <source>
        <dbReference type="PROSITE-ProRule" id="PRU00221"/>
    </source>
</evidence>
<dbReference type="SUPFAM" id="SSF52540">
    <property type="entry name" value="P-loop containing nucleoside triphosphate hydrolases"/>
    <property type="match status" value="1"/>
</dbReference>
<dbReference type="InterPro" id="IPR036322">
    <property type="entry name" value="WD40_repeat_dom_sf"/>
</dbReference>
<evidence type="ECO:0000256" key="1">
    <source>
        <dbReference type="ARBA" id="ARBA00004267"/>
    </source>
</evidence>
<proteinExistence type="predicted"/>
<dbReference type="Pfam" id="PF23215">
    <property type="entry name" value="WD_LRWD1"/>
    <property type="match status" value="1"/>
</dbReference>
<feature type="region of interest" description="Disordered" evidence="12">
    <location>
        <begin position="292"/>
        <end position="324"/>
    </location>
</feature>
<dbReference type="GO" id="GO:0003682">
    <property type="term" value="F:chromatin binding"/>
    <property type="evidence" value="ECO:0007669"/>
    <property type="project" value="TreeGrafter"/>
</dbReference>
<feature type="domain" description="DEAD-box RNA helicase Q" evidence="14">
    <location>
        <begin position="1529"/>
        <end position="1557"/>
    </location>
</feature>
<feature type="region of interest" description="Disordered" evidence="12">
    <location>
        <begin position="676"/>
        <end position="735"/>
    </location>
</feature>
<dbReference type="InterPro" id="IPR032675">
    <property type="entry name" value="LRR_dom_sf"/>
</dbReference>
<accession>A0A8E0RSJ7</accession>
<feature type="domain" description="Helicase ATP-binding" evidence="13">
    <location>
        <begin position="1560"/>
        <end position="1743"/>
    </location>
</feature>
<dbReference type="OrthoDB" id="7318948at2759"/>
<dbReference type="SUPFAM" id="SSF52058">
    <property type="entry name" value="L domain-like"/>
    <property type="match status" value="1"/>
</dbReference>
<keyword evidence="7" id="KW-0378">Hydrolase</keyword>
<gene>
    <name evidence="15" type="ORF">FBUS_07904</name>
</gene>
<dbReference type="InterPro" id="IPR027417">
    <property type="entry name" value="P-loop_NTPase"/>
</dbReference>
<evidence type="ECO:0000256" key="6">
    <source>
        <dbReference type="ARBA" id="ARBA00022741"/>
    </source>
</evidence>
<evidence type="ECO:0000256" key="8">
    <source>
        <dbReference type="ARBA" id="ARBA00022806"/>
    </source>
</evidence>
<evidence type="ECO:0000259" key="14">
    <source>
        <dbReference type="PROSITE" id="PS51195"/>
    </source>
</evidence>
<evidence type="ECO:0000256" key="9">
    <source>
        <dbReference type="ARBA" id="ARBA00022840"/>
    </source>
</evidence>
<feature type="short sequence motif" description="Q motif" evidence="11">
    <location>
        <begin position="1529"/>
        <end position="1557"/>
    </location>
</feature>
<dbReference type="Pfam" id="PF00270">
    <property type="entry name" value="DEAD"/>
    <property type="match status" value="1"/>
</dbReference>
<evidence type="ECO:0000259" key="13">
    <source>
        <dbReference type="PROSITE" id="PS51192"/>
    </source>
</evidence>
<dbReference type="GO" id="GO:0006325">
    <property type="term" value="P:chromatin organization"/>
    <property type="evidence" value="ECO:0007669"/>
    <property type="project" value="TreeGrafter"/>
</dbReference>
<keyword evidence="16" id="KW-1185">Reference proteome</keyword>
<comment type="subcellular location">
    <subcellularLocation>
        <location evidence="2">Chromosome</location>
    </subcellularLocation>
    <subcellularLocation>
        <location evidence="1">Cytoplasm</location>
        <location evidence="1">Cytoskeleton</location>
        <location evidence="1">Microtubule organizing center</location>
    </subcellularLocation>
</comment>
<keyword evidence="8 15" id="KW-0347">Helicase</keyword>
<dbReference type="PROSITE" id="PS51192">
    <property type="entry name" value="HELICASE_ATP_BIND_1"/>
    <property type="match status" value="1"/>
</dbReference>
<evidence type="ECO:0000313" key="16">
    <source>
        <dbReference type="Proteomes" id="UP000728185"/>
    </source>
</evidence>
<dbReference type="PANTHER" id="PTHR24370:SF10">
    <property type="entry name" value="LEUCINE-RICH REPEAT AND WD REPEAT-CONTAINING PROTEIN 1"/>
    <property type="match status" value="1"/>
</dbReference>
<dbReference type="InterPro" id="IPR014001">
    <property type="entry name" value="Helicase_ATP-bd"/>
</dbReference>
<dbReference type="InterPro" id="IPR006989">
    <property type="entry name" value="NAB_co-repressor_dom"/>
</dbReference>
<feature type="compositionally biased region" description="Polar residues" evidence="12">
    <location>
        <begin position="294"/>
        <end position="310"/>
    </location>
</feature>
<keyword evidence="4" id="KW-0158">Chromosome</keyword>
<organism evidence="15 16">
    <name type="scientific">Fasciolopsis buskii</name>
    <dbReference type="NCBI Taxonomy" id="27845"/>
    <lineage>
        <taxon>Eukaryota</taxon>
        <taxon>Metazoa</taxon>
        <taxon>Spiralia</taxon>
        <taxon>Lophotrochozoa</taxon>
        <taxon>Platyhelminthes</taxon>
        <taxon>Trematoda</taxon>
        <taxon>Digenea</taxon>
        <taxon>Plagiorchiida</taxon>
        <taxon>Echinostomata</taxon>
        <taxon>Echinostomatoidea</taxon>
        <taxon>Fasciolidae</taxon>
        <taxon>Fasciolopsis</taxon>
    </lineage>
</organism>
<evidence type="ECO:0000313" key="15">
    <source>
        <dbReference type="EMBL" id="KAA0192354.1"/>
    </source>
</evidence>
<keyword evidence="6" id="KW-0547">Nucleotide-binding</keyword>
<dbReference type="InterPro" id="IPR056160">
    <property type="entry name" value="WD_LRWD1"/>
</dbReference>
<feature type="compositionally biased region" description="Basic residues" evidence="12">
    <location>
        <begin position="874"/>
        <end position="884"/>
    </location>
</feature>
<evidence type="ECO:0000256" key="7">
    <source>
        <dbReference type="ARBA" id="ARBA00022801"/>
    </source>
</evidence>
<dbReference type="PROSITE" id="PS50294">
    <property type="entry name" value="WD_REPEATS_REGION"/>
    <property type="match status" value="1"/>
</dbReference>
<feature type="repeat" description="WD" evidence="10">
    <location>
        <begin position="1116"/>
        <end position="1150"/>
    </location>
</feature>
<comment type="caution">
    <text evidence="15">The sequence shown here is derived from an EMBL/GenBank/DDBJ whole genome shotgun (WGS) entry which is preliminary data.</text>
</comment>
<dbReference type="InterPro" id="IPR001680">
    <property type="entry name" value="WD40_rpt"/>
</dbReference>
<evidence type="ECO:0000256" key="5">
    <source>
        <dbReference type="ARBA" id="ARBA00022614"/>
    </source>
</evidence>
<dbReference type="GO" id="GO:0005664">
    <property type="term" value="C:nuclear origin of replication recognition complex"/>
    <property type="evidence" value="ECO:0007669"/>
    <property type="project" value="TreeGrafter"/>
</dbReference>
<keyword evidence="9" id="KW-0067">ATP-binding</keyword>
<evidence type="ECO:0000256" key="4">
    <source>
        <dbReference type="ARBA" id="ARBA00022454"/>
    </source>
</evidence>
<dbReference type="InterPro" id="IPR014014">
    <property type="entry name" value="RNA_helicase_DEAD_Q_motif"/>
</dbReference>
<evidence type="ECO:0000256" key="3">
    <source>
        <dbReference type="ARBA" id="ARBA00012552"/>
    </source>
</evidence>
<keyword evidence="10" id="KW-0853">WD repeat</keyword>
<dbReference type="PANTHER" id="PTHR24370">
    <property type="entry name" value="OPTICIN"/>
    <property type="match status" value="1"/>
</dbReference>
<name>A0A8E0RSJ7_9TREM</name>
<dbReference type="InterPro" id="IPR011545">
    <property type="entry name" value="DEAD/DEAH_box_helicase_dom"/>
</dbReference>
<dbReference type="Gene3D" id="3.40.50.300">
    <property type="entry name" value="P-loop containing nucleotide triphosphate hydrolases"/>
    <property type="match status" value="1"/>
</dbReference>
<dbReference type="SMART" id="SM00320">
    <property type="entry name" value="WD40"/>
    <property type="match status" value="3"/>
</dbReference>
<dbReference type="GO" id="GO:0071169">
    <property type="term" value="P:establishment of protein localization to chromatin"/>
    <property type="evidence" value="ECO:0007669"/>
    <property type="project" value="TreeGrafter"/>
</dbReference>
<dbReference type="EC" id="3.6.4.13" evidence="3"/>
<evidence type="ECO:0000256" key="11">
    <source>
        <dbReference type="PROSITE-ProRule" id="PRU00552"/>
    </source>
</evidence>
<protein>
    <recommendedName>
        <fullName evidence="3">RNA helicase</fullName>
        <ecNumber evidence="3">3.6.4.13</ecNumber>
    </recommendedName>
</protein>